<protein>
    <submittedName>
        <fullName evidence="3">Scaffoldin</fullName>
    </submittedName>
</protein>
<reference evidence="3 4" key="1">
    <citation type="submission" date="2016-08" db="EMBL/GenBank/DDBJ databases">
        <title>A Parts List for Fungal Cellulosomes Revealed by Comparative Genomics.</title>
        <authorList>
            <consortium name="DOE Joint Genome Institute"/>
            <person name="Haitjema C.H."/>
            <person name="Gilmore S.P."/>
            <person name="Henske J.K."/>
            <person name="Solomon K.V."/>
            <person name="De Groot R."/>
            <person name="Kuo A."/>
            <person name="Mondo S.J."/>
            <person name="Salamov A.A."/>
            <person name="Labutti K."/>
            <person name="Zhao Z."/>
            <person name="Chiniquy J."/>
            <person name="Barry K."/>
            <person name="Brewer H.M."/>
            <person name="Purvine S.O."/>
            <person name="Wright A.T."/>
            <person name="Boxma B."/>
            <person name="Van Alen T."/>
            <person name="Hackstein J.H."/>
            <person name="Baker S.E."/>
            <person name="Grigoriev I.V."/>
            <person name="O'Malley M.A."/>
        </authorList>
    </citation>
    <scope>NUCLEOTIDE SEQUENCE [LARGE SCALE GENOMIC DNA]</scope>
    <source>
        <strain evidence="3 4">G1</strain>
    </source>
</reference>
<dbReference type="EMBL" id="MCOG01000079">
    <property type="protein sequence ID" value="ORY55229.1"/>
    <property type="molecule type" value="Genomic_DNA"/>
</dbReference>
<evidence type="ECO:0000313" key="4">
    <source>
        <dbReference type="Proteomes" id="UP000193920"/>
    </source>
</evidence>
<name>A0A1Y2D7H3_9FUNG</name>
<feature type="chain" id="PRO_5012643814" evidence="2">
    <location>
        <begin position="25"/>
        <end position="1744"/>
    </location>
</feature>
<evidence type="ECO:0000256" key="2">
    <source>
        <dbReference type="SAM" id="SignalP"/>
    </source>
</evidence>
<dbReference type="Gene3D" id="3.10.620.30">
    <property type="match status" value="1"/>
</dbReference>
<dbReference type="SUPFAM" id="SSF54001">
    <property type="entry name" value="Cysteine proteinases"/>
    <property type="match status" value="1"/>
</dbReference>
<feature type="coiled-coil region" evidence="1">
    <location>
        <begin position="45"/>
        <end position="75"/>
    </location>
</feature>
<keyword evidence="2" id="KW-0732">Signal</keyword>
<feature type="signal peptide" evidence="2">
    <location>
        <begin position="1"/>
        <end position="24"/>
    </location>
</feature>
<dbReference type="InterPro" id="IPR038765">
    <property type="entry name" value="Papain-like_cys_pep_sf"/>
</dbReference>
<proteinExistence type="predicted"/>
<comment type="caution">
    <text evidence="3">The sequence shown here is derived from an EMBL/GenBank/DDBJ whole genome shotgun (WGS) entry which is preliminary data.</text>
</comment>
<gene>
    <name evidence="3" type="ORF">LY90DRAFT_645975</name>
</gene>
<accession>A0A1Y2D7H3</accession>
<evidence type="ECO:0000256" key="1">
    <source>
        <dbReference type="SAM" id="Coils"/>
    </source>
</evidence>
<keyword evidence="1" id="KW-0175">Coiled coil</keyword>
<organism evidence="3 4">
    <name type="scientific">Neocallimastix californiae</name>
    <dbReference type="NCBI Taxonomy" id="1754190"/>
    <lineage>
        <taxon>Eukaryota</taxon>
        <taxon>Fungi</taxon>
        <taxon>Fungi incertae sedis</taxon>
        <taxon>Chytridiomycota</taxon>
        <taxon>Chytridiomycota incertae sedis</taxon>
        <taxon>Neocallimastigomycetes</taxon>
        <taxon>Neocallimastigales</taxon>
        <taxon>Neocallimastigaceae</taxon>
        <taxon>Neocallimastix</taxon>
    </lineage>
</organism>
<dbReference type="Proteomes" id="UP000193920">
    <property type="component" value="Unassembled WGS sequence"/>
</dbReference>
<evidence type="ECO:0000313" key="3">
    <source>
        <dbReference type="EMBL" id="ORY55229.1"/>
    </source>
</evidence>
<dbReference type="OrthoDB" id="2128161at2759"/>
<dbReference type="STRING" id="1754190.A0A1Y2D7H3"/>
<sequence>MEIKIKYGLVILLLIVILINQCLSSYLVPLAESFHSNNNTKISFQSKNQNEFKNYKNMNKRLKNNNKRNNDYDNNNIKSEINIPFKYKTEEERLALQQIVINNFFDNDIVSISSSNIPFNELFYNQLNDEQKIVYDTLLRTCQDQDNLISPIVQLTHNNCDNRKVLEYFNDLKSEKIFTSFVFDHPEFWWVGSYGASVFCQDNSTFIIKYTLVNEHSPEMNLSKNTIITRNEEIQTAIQNIKRKISQKGLTTVYDVLRFIHDYLVTNIVYTPDMDNRDKYYYIRTIYGALVKQDCVCEGYAEAFKVLANEYGINTITSVSATHKWNFAQIGDQWYVVDVTHDDPQLINTNGEKIYIPLGDKSNIRYNYFLIGNEDKVTSTTIYKDEKSHILVHSSYNNNNRVIEYPVLSNTAYDPTNKSSSLLADQYICKKSNENLTGCIKDTYYIFPIDGDIPTETTGNLYYCNDLAKCSQKKDIGNYVVSDTEAYICTDENSCSLLILESQCTSSTIGKLYVIDKTVKMCFDPNINNDEILSTNGLPRCNSAFINYASGCVDFNEYETIYCIDSFSVILKSIKDTSCTVATDIAGYLLFSEDAKRIITPESSEISGFIYDCEANGKCTQVTSGNYNINYKMYNCNSSTGICIALLSNNSDGYYLNTEPNKSSYPLIKCDNGNCFYYTGNIGYYLDQSTYNNNKYYGLIYCSTTILCSTVDIEPGYYINSGSSSNNEIIECSSISCTSKVANKCSGVSSSTTFHQGYYCYDSDDISAPLSFIYKSFKLNNTITKLSDDEKGSFLMNVSSNSESKVKYIYTTVDENIFPGVSSKINGIFKISKYYISQVIEDGIIGINTLTRSRIMNLDGYSFSPNIKIYLCHSTTTHCTLLESCPSEMYIYNSNNEIGLYCNDYTIHTITSAGYYIDGSRKVNGKTPYVLECTKTGYCKSLTPRNVYFINAGYDSSVNKLIRCQSDSCDTITAVVGYYLAYNENGVLHCTSSTTCSYHAIKYFSNYLNAGAIGSSEIIIQCLYGKCITITPSIGYYITNRASVLIHCTRKTRCSEITASEGYYISAYESKTIFKIYIIHCVHRHGNIISCKMESANTGFYISNVSNTLISCDKNKCTSVIAEDGVYRSATTFFDYSLTTKKKRNNNETINEKQVRKINNVYNIISCTNKNCNILSPDEIAAIPICNFNNEQCFIDYNYSYHRFATTYITAGGFCTNDDRSIFYFATDSIVLDNRIIGVSPSTFIYTTTTTNCLKASKYYSSNYYPVGSAIYRLNDNQITKSVDPGYYFINIIKNTLIIGHNINEYNNKDVKIYKCNSFSCNIIDKPTTNSFFVDKNKHIIRYTAETQKYSYIDTKDITCIYHNHQCTPKYDMEEREFCITYLGELVLASKSIKSHESGNCYKSKDINRNIYGYSFSNHLYHMDQYSASQIDNSGYYIVTKSSNYTATMNDIKHHPQSIILYGCIKTNCKVYSPKENIYYYDIQSKSMYRFEKDLWQAPAKSGYAYISIHPNDEYIYKFTLNEQIIIIEDKVSDGFYYTVDEKMYKCEGSACQAISDSDYIFTNDGVIYYCEYDSKELEETECTLQSCISGQYYYINDYYYQCSDGNHLKVMTSKLCNYENKYIINFPTFFRDDFPKSIQDAVNRNIRNNGSSAISKKRKNFLTVVPAVYTHCQYNVENGEINFELICVNNIVKKNITNENIEICSLSNMGYITCTEDSKNPNKCILSLAIRSIPRSYLYILIL</sequence>
<keyword evidence="4" id="KW-1185">Reference proteome</keyword>